<dbReference type="AlphaFoldDB" id="B7P6M8"/>
<sequence length="103" mass="11283">MMKRAHGLERGNAAGERRLENQPNGALTTPLHTGGNSRLSAAPDDALVRTTRGHLRYEIRIWSEVEARLQHALLACSACARLCSKVLPSLCMAHALGRNLRTD</sequence>
<dbReference type="EMBL" id="DS646990">
    <property type="protein sequence ID" value="EEC02250.1"/>
    <property type="molecule type" value="Genomic_DNA"/>
</dbReference>
<dbReference type="PaxDb" id="6945-B7P6M8"/>
<dbReference type="HOGENOM" id="CLU_2266652_0_0_1"/>
<dbReference type="EMBL" id="ABJB010551698">
    <property type="status" value="NOT_ANNOTATED_CDS"/>
    <property type="molecule type" value="Genomic_DNA"/>
</dbReference>
<evidence type="ECO:0000313" key="4">
    <source>
        <dbReference type="Proteomes" id="UP000001555"/>
    </source>
</evidence>
<feature type="compositionally biased region" description="Polar residues" evidence="1">
    <location>
        <begin position="21"/>
        <end position="39"/>
    </location>
</feature>
<dbReference type="EnsemblMetazoa" id="ISCW000461-RA">
    <property type="protein sequence ID" value="ISCW000461-PA"/>
    <property type="gene ID" value="ISCW000461"/>
</dbReference>
<keyword evidence="4" id="KW-1185">Reference proteome</keyword>
<feature type="region of interest" description="Disordered" evidence="1">
    <location>
        <begin position="1"/>
        <end position="45"/>
    </location>
</feature>
<evidence type="ECO:0000256" key="1">
    <source>
        <dbReference type="SAM" id="MobiDB-lite"/>
    </source>
</evidence>
<reference evidence="2 4" key="1">
    <citation type="submission" date="2008-03" db="EMBL/GenBank/DDBJ databases">
        <title>Annotation of Ixodes scapularis.</title>
        <authorList>
            <consortium name="Ixodes scapularis Genome Project Consortium"/>
            <person name="Caler E."/>
            <person name="Hannick L.I."/>
            <person name="Bidwell S."/>
            <person name="Joardar V."/>
            <person name="Thiagarajan M."/>
            <person name="Amedeo P."/>
            <person name="Galinsky K.J."/>
            <person name="Schobel S."/>
            <person name="Inman J."/>
            <person name="Hostetler J."/>
            <person name="Miller J."/>
            <person name="Hammond M."/>
            <person name="Megy K."/>
            <person name="Lawson D."/>
            <person name="Kodira C."/>
            <person name="Sutton G."/>
            <person name="Meyer J."/>
            <person name="Hill C.A."/>
            <person name="Birren B."/>
            <person name="Nene V."/>
            <person name="Collins F."/>
            <person name="Alarcon-Chaidez F."/>
            <person name="Wikel S."/>
            <person name="Strausberg R."/>
        </authorList>
    </citation>
    <scope>NUCLEOTIDE SEQUENCE [LARGE SCALE GENOMIC DNA]</scope>
    <source>
        <strain evidence="4">Wikel</strain>
        <strain evidence="2">Wikel colony</strain>
    </source>
</reference>
<evidence type="ECO:0000313" key="2">
    <source>
        <dbReference type="EMBL" id="EEC02250.1"/>
    </source>
</evidence>
<dbReference type="VEuPathDB" id="VectorBase:ISCW000461"/>
<protein>
    <submittedName>
        <fullName evidence="2 3">Uncharacterized protein</fullName>
    </submittedName>
</protein>
<accession>B7P6M8</accession>
<dbReference type="Proteomes" id="UP000001555">
    <property type="component" value="Unassembled WGS sequence"/>
</dbReference>
<dbReference type="InParanoid" id="B7P6M8"/>
<evidence type="ECO:0000313" key="3">
    <source>
        <dbReference type="EnsemblMetazoa" id="ISCW000461-PA"/>
    </source>
</evidence>
<reference evidence="3" key="2">
    <citation type="submission" date="2020-05" db="UniProtKB">
        <authorList>
            <consortium name="EnsemblMetazoa"/>
        </authorList>
    </citation>
    <scope>IDENTIFICATION</scope>
    <source>
        <strain evidence="3">wikel</strain>
    </source>
</reference>
<dbReference type="VEuPathDB" id="VectorBase:ISCI000461"/>
<gene>
    <name evidence="2" type="ORF">IscW_ISCW000461</name>
</gene>
<organism>
    <name type="scientific">Ixodes scapularis</name>
    <name type="common">Black-legged tick</name>
    <name type="synonym">Deer tick</name>
    <dbReference type="NCBI Taxonomy" id="6945"/>
    <lineage>
        <taxon>Eukaryota</taxon>
        <taxon>Metazoa</taxon>
        <taxon>Ecdysozoa</taxon>
        <taxon>Arthropoda</taxon>
        <taxon>Chelicerata</taxon>
        <taxon>Arachnida</taxon>
        <taxon>Acari</taxon>
        <taxon>Parasitiformes</taxon>
        <taxon>Ixodida</taxon>
        <taxon>Ixodoidea</taxon>
        <taxon>Ixodidae</taxon>
        <taxon>Ixodinae</taxon>
        <taxon>Ixodes</taxon>
    </lineage>
</organism>
<name>B7P6M8_IXOSC</name>
<proteinExistence type="predicted"/>